<dbReference type="InterPro" id="IPR037396">
    <property type="entry name" value="FMN_HAD"/>
</dbReference>
<feature type="compositionally biased region" description="Polar residues" evidence="6">
    <location>
        <begin position="12"/>
        <end position="24"/>
    </location>
</feature>
<dbReference type="Proteomes" id="UP000799429">
    <property type="component" value="Unassembled WGS sequence"/>
</dbReference>
<keyword evidence="2" id="KW-0560">Oxidoreductase</keyword>
<dbReference type="InterPro" id="IPR037350">
    <property type="entry name" value="LMO_FMN"/>
</dbReference>
<comment type="similarity">
    <text evidence="3">Belongs to the FMN-dependent alpha-hydroxy acid dehydrogenase family.</text>
</comment>
<dbReference type="InterPro" id="IPR012133">
    <property type="entry name" value="Alpha-hydoxy_acid_DH_FMN"/>
</dbReference>
<feature type="binding site" evidence="5">
    <location>
        <position position="61"/>
    </location>
    <ligand>
        <name>glyoxylate</name>
        <dbReference type="ChEBI" id="CHEBI:36655"/>
    </ligand>
</feature>
<dbReference type="GO" id="GO:0010181">
    <property type="term" value="F:FMN binding"/>
    <property type="evidence" value="ECO:0007669"/>
    <property type="project" value="InterPro"/>
</dbReference>
<name>A0A9P4SBP0_9PEZI</name>
<accession>A0A9P4SBP0</accession>
<dbReference type="PROSITE" id="PS51349">
    <property type="entry name" value="FMN_HYDROXY_ACID_DH_2"/>
    <property type="match status" value="1"/>
</dbReference>
<evidence type="ECO:0000313" key="9">
    <source>
        <dbReference type="Proteomes" id="UP000799429"/>
    </source>
</evidence>
<dbReference type="InterPro" id="IPR013785">
    <property type="entry name" value="Aldolase_TIM"/>
</dbReference>
<feature type="binding site" evidence="5">
    <location>
        <begin position="391"/>
        <end position="392"/>
    </location>
    <ligand>
        <name>FMN</name>
        <dbReference type="ChEBI" id="CHEBI:58210"/>
    </ligand>
</feature>
<dbReference type="PIRSF" id="PIRSF000138">
    <property type="entry name" value="Al-hdrx_acd_dh"/>
    <property type="match status" value="1"/>
</dbReference>
<feature type="domain" description="FMN hydroxy acid dehydrogenase" evidence="7">
    <location>
        <begin position="35"/>
        <end position="442"/>
    </location>
</feature>
<dbReference type="PANTHER" id="PTHR10578">
    <property type="entry name" value="S -2-HYDROXY-ACID OXIDASE-RELATED"/>
    <property type="match status" value="1"/>
</dbReference>
<dbReference type="Gene3D" id="3.20.20.70">
    <property type="entry name" value="Aldolase class I"/>
    <property type="match status" value="1"/>
</dbReference>
<feature type="compositionally biased region" description="Basic and acidic residues" evidence="6">
    <location>
        <begin position="1"/>
        <end position="11"/>
    </location>
</feature>
<keyword evidence="5" id="KW-0285">Flavoprotein</keyword>
<dbReference type="GO" id="GO:0016491">
    <property type="term" value="F:oxidoreductase activity"/>
    <property type="evidence" value="ECO:0007669"/>
    <property type="project" value="UniProtKB-KW"/>
</dbReference>
<evidence type="ECO:0000256" key="5">
    <source>
        <dbReference type="PIRSR" id="PIRSR000138-2"/>
    </source>
</evidence>
<gene>
    <name evidence="8" type="ORF">M501DRAFT_1015760</name>
</gene>
<evidence type="ECO:0000256" key="1">
    <source>
        <dbReference type="ARBA" id="ARBA00001917"/>
    </source>
</evidence>
<dbReference type="SUPFAM" id="SSF51395">
    <property type="entry name" value="FMN-linked oxidoreductases"/>
    <property type="match status" value="1"/>
</dbReference>
<dbReference type="EMBL" id="MU006094">
    <property type="protein sequence ID" value="KAF2839665.1"/>
    <property type="molecule type" value="Genomic_DNA"/>
</dbReference>
<feature type="binding site" evidence="5">
    <location>
        <position position="310"/>
    </location>
    <ligand>
        <name>FMN</name>
        <dbReference type="ChEBI" id="CHEBI:58210"/>
    </ligand>
</feature>
<feature type="binding site" evidence="5">
    <location>
        <position position="332"/>
    </location>
    <ligand>
        <name>FMN</name>
        <dbReference type="ChEBI" id="CHEBI:58210"/>
    </ligand>
</feature>
<organism evidence="8 9">
    <name type="scientific">Patellaria atrata CBS 101060</name>
    <dbReference type="NCBI Taxonomy" id="1346257"/>
    <lineage>
        <taxon>Eukaryota</taxon>
        <taxon>Fungi</taxon>
        <taxon>Dikarya</taxon>
        <taxon>Ascomycota</taxon>
        <taxon>Pezizomycotina</taxon>
        <taxon>Dothideomycetes</taxon>
        <taxon>Dothideomycetes incertae sedis</taxon>
        <taxon>Patellariales</taxon>
        <taxon>Patellariaceae</taxon>
        <taxon>Patellaria</taxon>
    </lineage>
</organism>
<comment type="cofactor">
    <cofactor evidence="1">
        <name>FMN</name>
        <dbReference type="ChEBI" id="CHEBI:58210"/>
    </cofactor>
</comment>
<dbReference type="PANTHER" id="PTHR10578:SF86">
    <property type="entry name" value="DEPENDENT DEHYDROGENASE, PUTATIVE (AFU_ORTHOLOGUE AFUA_6G02720)-RELATED"/>
    <property type="match status" value="1"/>
</dbReference>
<feature type="binding site" evidence="5">
    <location>
        <position position="334"/>
    </location>
    <ligand>
        <name>glyoxylate</name>
        <dbReference type="ChEBI" id="CHEBI:36655"/>
    </ligand>
</feature>
<dbReference type="InterPro" id="IPR000262">
    <property type="entry name" value="FMN-dep_DH"/>
</dbReference>
<feature type="active site" description="Proton acceptor" evidence="4">
    <location>
        <position position="334"/>
    </location>
</feature>
<comment type="caution">
    <text evidence="8">The sequence shown here is derived from an EMBL/GenBank/DDBJ whole genome shotgun (WGS) entry which is preliminary data.</text>
</comment>
<dbReference type="Pfam" id="PF01070">
    <property type="entry name" value="FMN_dh"/>
    <property type="match status" value="1"/>
</dbReference>
<evidence type="ECO:0000256" key="3">
    <source>
        <dbReference type="ARBA" id="ARBA00024042"/>
    </source>
</evidence>
<dbReference type="CDD" id="cd03332">
    <property type="entry name" value="LMO_FMN"/>
    <property type="match status" value="1"/>
</dbReference>
<feature type="binding site" evidence="5">
    <location>
        <position position="167"/>
    </location>
    <ligand>
        <name>glyoxylate</name>
        <dbReference type="ChEBI" id="CHEBI:36655"/>
    </ligand>
</feature>
<evidence type="ECO:0000256" key="6">
    <source>
        <dbReference type="SAM" id="MobiDB-lite"/>
    </source>
</evidence>
<protein>
    <submittedName>
        <fullName evidence="8">L-lactate dehydrogenase</fullName>
    </submittedName>
</protein>
<dbReference type="AlphaFoldDB" id="A0A9P4SBP0"/>
<feature type="binding site" evidence="5">
    <location>
        <position position="143"/>
    </location>
    <ligand>
        <name>FMN</name>
        <dbReference type="ChEBI" id="CHEBI:58210"/>
    </ligand>
</feature>
<dbReference type="OrthoDB" id="25826at2759"/>
<dbReference type="InterPro" id="IPR008259">
    <property type="entry name" value="FMN_hydac_DH_AS"/>
</dbReference>
<feature type="binding site" evidence="5">
    <location>
        <begin position="114"/>
        <end position="116"/>
    </location>
    <ligand>
        <name>FMN</name>
        <dbReference type="ChEBI" id="CHEBI:58210"/>
    </ligand>
</feature>
<feature type="binding site" evidence="5">
    <location>
        <position position="195"/>
    </location>
    <ligand>
        <name>FMN</name>
        <dbReference type="ChEBI" id="CHEBI:58210"/>
    </ligand>
</feature>
<feature type="region of interest" description="Disordered" evidence="6">
    <location>
        <begin position="1"/>
        <end position="24"/>
    </location>
</feature>
<evidence type="ECO:0000313" key="8">
    <source>
        <dbReference type="EMBL" id="KAF2839665.1"/>
    </source>
</evidence>
<evidence type="ECO:0000256" key="2">
    <source>
        <dbReference type="ARBA" id="ARBA00023002"/>
    </source>
</evidence>
<reference evidence="8" key="1">
    <citation type="journal article" date="2020" name="Stud. Mycol.">
        <title>101 Dothideomycetes genomes: a test case for predicting lifestyles and emergence of pathogens.</title>
        <authorList>
            <person name="Haridas S."/>
            <person name="Albert R."/>
            <person name="Binder M."/>
            <person name="Bloem J."/>
            <person name="Labutti K."/>
            <person name="Salamov A."/>
            <person name="Andreopoulos B."/>
            <person name="Baker S."/>
            <person name="Barry K."/>
            <person name="Bills G."/>
            <person name="Bluhm B."/>
            <person name="Cannon C."/>
            <person name="Castanera R."/>
            <person name="Culley D."/>
            <person name="Daum C."/>
            <person name="Ezra D."/>
            <person name="Gonzalez J."/>
            <person name="Henrissat B."/>
            <person name="Kuo A."/>
            <person name="Liang C."/>
            <person name="Lipzen A."/>
            <person name="Lutzoni F."/>
            <person name="Magnuson J."/>
            <person name="Mondo S."/>
            <person name="Nolan M."/>
            <person name="Ohm R."/>
            <person name="Pangilinan J."/>
            <person name="Park H.-J."/>
            <person name="Ramirez L."/>
            <person name="Alfaro M."/>
            <person name="Sun H."/>
            <person name="Tritt A."/>
            <person name="Yoshinaga Y."/>
            <person name="Zwiers L.-H."/>
            <person name="Turgeon B."/>
            <person name="Goodwin S."/>
            <person name="Spatafora J."/>
            <person name="Crous P."/>
            <person name="Grigoriev I."/>
        </authorList>
    </citation>
    <scope>NUCLEOTIDE SEQUENCE</scope>
    <source>
        <strain evidence="8">CBS 101060</strain>
    </source>
</reference>
<feature type="binding site" evidence="5">
    <location>
        <position position="165"/>
    </location>
    <ligand>
        <name>FMN</name>
        <dbReference type="ChEBI" id="CHEBI:58210"/>
    </ligand>
</feature>
<evidence type="ECO:0000259" key="7">
    <source>
        <dbReference type="PROSITE" id="PS51349"/>
    </source>
</evidence>
<sequence>MTSDSKPHTSIDQDYTTPSPTAPASYQRDLYSNIRAPLFSTSPSEWERLAAKAVPAANYGYVFGSASSGSTHRFNREAFDRYRLRPRMLVNATRRDIHVNLFGTRYETPLIAAPVGVQKIMHEDGEEATARACRELKIPMVLSTAATRTIEEVAKANKEGDRWYQLYWPRPQDEEITVSLLNRARQNGYKVLVVTLDTFLLAWRPTDLDTAYLPFLWGDGCQIGFSDPAFNRRYEEELKEDTRSIGEKLKEACNLIMRPGNIYGAAKILANVSTLRKSQAWLRALNSGTYREWEHLKILKKHWDGPIVLKGIQTVEDAHKAIDYGMDGIIVSNHGGRQCDGAIASLDALAEIGADERVKNSSVTLLFDSGIRTGSDVLKALALGAKAVLIGRPYMYGLAISGEDGVKHVFRCILSDMDNMLANAGKTSLSDLSRDDLQVIPWHQSAKL</sequence>
<feature type="binding site" evidence="5">
    <location>
        <position position="204"/>
    </location>
    <ligand>
        <name>glyoxylate</name>
        <dbReference type="ChEBI" id="CHEBI:36655"/>
    </ligand>
</feature>
<feature type="binding site" evidence="5">
    <location>
        <position position="337"/>
    </location>
    <ligand>
        <name>glyoxylate</name>
        <dbReference type="ChEBI" id="CHEBI:36655"/>
    </ligand>
</feature>
<proteinExistence type="inferred from homology"/>
<feature type="binding site" evidence="5">
    <location>
        <begin position="368"/>
        <end position="372"/>
    </location>
    <ligand>
        <name>FMN</name>
        <dbReference type="ChEBI" id="CHEBI:58210"/>
    </ligand>
</feature>
<evidence type="ECO:0000256" key="4">
    <source>
        <dbReference type="PIRSR" id="PIRSR000138-1"/>
    </source>
</evidence>
<keyword evidence="5" id="KW-0288">FMN</keyword>
<keyword evidence="9" id="KW-1185">Reference proteome</keyword>
<dbReference type="PROSITE" id="PS00557">
    <property type="entry name" value="FMN_HYDROXY_ACID_DH_1"/>
    <property type="match status" value="1"/>
</dbReference>